<dbReference type="Pfam" id="PF13817">
    <property type="entry name" value="DDE_Tnp_IS66_C"/>
    <property type="match status" value="1"/>
</dbReference>
<evidence type="ECO:0000259" key="2">
    <source>
        <dbReference type="Pfam" id="PF13005"/>
    </source>
</evidence>
<dbReference type="PANTHER" id="PTHR33678">
    <property type="entry name" value="BLL1576 PROTEIN"/>
    <property type="match status" value="1"/>
</dbReference>
<dbReference type="InterPro" id="IPR039552">
    <property type="entry name" value="IS66_C"/>
</dbReference>
<dbReference type="Pfam" id="PF13007">
    <property type="entry name" value="LZ_Tnp_IS66"/>
    <property type="match status" value="1"/>
</dbReference>
<dbReference type="PANTHER" id="PTHR33678:SF1">
    <property type="entry name" value="BLL1576 PROTEIN"/>
    <property type="match status" value="1"/>
</dbReference>
<dbReference type="InterPro" id="IPR004291">
    <property type="entry name" value="Transposase_IS66_central"/>
</dbReference>
<dbReference type="AlphaFoldDB" id="W1Y8F8"/>
<dbReference type="InterPro" id="IPR052344">
    <property type="entry name" value="Transposase-related"/>
</dbReference>
<feature type="domain" description="Transposase IS66 C-terminal" evidence="4">
    <location>
        <begin position="472"/>
        <end position="513"/>
    </location>
</feature>
<feature type="domain" description="Transposase TnpC homeodomain" evidence="3">
    <location>
        <begin position="44"/>
        <end position="106"/>
    </location>
</feature>
<evidence type="ECO:0000259" key="3">
    <source>
        <dbReference type="Pfam" id="PF13007"/>
    </source>
</evidence>
<dbReference type="Pfam" id="PF13005">
    <property type="entry name" value="zf-IS66"/>
    <property type="match status" value="1"/>
</dbReference>
<feature type="domain" description="Transposase IS66 central" evidence="1">
    <location>
        <begin position="190"/>
        <end position="465"/>
    </location>
</feature>
<proteinExistence type="predicted"/>
<dbReference type="Pfam" id="PF03050">
    <property type="entry name" value="DDE_Tnp_IS66"/>
    <property type="match status" value="1"/>
</dbReference>
<feature type="domain" description="Transposase IS66 zinc-finger binding" evidence="2">
    <location>
        <begin position="124"/>
        <end position="168"/>
    </location>
</feature>
<reference evidence="5" key="1">
    <citation type="submission" date="2013-12" db="EMBL/GenBank/DDBJ databases">
        <title>A Varibaculum cambriense genome reconstructed from a premature infant gut community with otherwise low bacterial novelty that shifts toward anaerobic metabolism during the third week of life.</title>
        <authorList>
            <person name="Brown C.T."/>
            <person name="Sharon I."/>
            <person name="Thomas B.C."/>
            <person name="Castelle C.J."/>
            <person name="Morowitz M.J."/>
            <person name="Banfield J.F."/>
        </authorList>
    </citation>
    <scope>NUCLEOTIDE SEQUENCE</scope>
</reference>
<dbReference type="EMBL" id="AZMM01007290">
    <property type="protein sequence ID" value="ETJ38661.1"/>
    <property type="molecule type" value="Genomic_DNA"/>
</dbReference>
<organism evidence="5">
    <name type="scientific">human gut metagenome</name>
    <dbReference type="NCBI Taxonomy" id="408170"/>
    <lineage>
        <taxon>unclassified sequences</taxon>
        <taxon>metagenomes</taxon>
        <taxon>organismal metagenomes</taxon>
    </lineage>
</organism>
<sequence>MISNETVTLEKVLSEFKKISNQYEEDKIKFNKTVELLEHENHLLKEQLEFFKKKLFGKSSEKTKGNPNQISLFDMEEITQEETSEPAVEVETITYTRKKAQGKRQDIFEQFTPELVHHELLGEDCVCPDCQHALKEIGSCIQRKELVFIPAQLKRVDHIQHSYKCSHCSENGINDKIIKAPVPKAPLNHSLGSSTIIAHTIYQKYQLKVPNYRQEADWNKMGLPITRKELTNWHIKVSEYYFKPLYNLLRETLLKQSYIHADETSYRVLENDTPLTYYWTFLSGKQEKAGITLYHHDKSRSGEVVKEVLGDYSGYIHCDMWGAYRQAKNAKLVGCWAHIRRKFFEANPKNNITSLSAKGLNYCNRLFQLEQEWDCLPVEERYQKRQEEMKSIMDEFFDWCREHSVLPGSKLGKAIEYSLKYESTFRTILEDGNLVISNNLAERAIKSLVIGRKNWLFSQSFEGAQSSAIIMTLLETAKRNGLDSEKYINYLLTNLPNEDTLEKNEILEAYLPWNKN</sequence>
<comment type="caution">
    <text evidence="5">The sequence shown here is derived from an EMBL/GenBank/DDBJ whole genome shotgun (WGS) entry which is preliminary data.</text>
</comment>
<gene>
    <name evidence="5" type="ORF">Q604_UNBC07290G0001</name>
</gene>
<dbReference type="NCBIfam" id="NF033517">
    <property type="entry name" value="transpos_IS66"/>
    <property type="match status" value="1"/>
</dbReference>
<dbReference type="InterPro" id="IPR024463">
    <property type="entry name" value="Transposase_TnpC_homeodom"/>
</dbReference>
<dbReference type="InterPro" id="IPR024474">
    <property type="entry name" value="Znf_dom_IS66"/>
</dbReference>
<evidence type="ECO:0000259" key="4">
    <source>
        <dbReference type="Pfam" id="PF13817"/>
    </source>
</evidence>
<feature type="non-terminal residue" evidence="5">
    <location>
        <position position="516"/>
    </location>
</feature>
<accession>W1Y8F8</accession>
<name>W1Y8F8_9ZZZZ</name>
<evidence type="ECO:0000259" key="1">
    <source>
        <dbReference type="Pfam" id="PF03050"/>
    </source>
</evidence>
<evidence type="ECO:0000313" key="5">
    <source>
        <dbReference type="EMBL" id="ETJ38661.1"/>
    </source>
</evidence>
<protein>
    <submittedName>
        <fullName evidence="5">Transposase</fullName>
    </submittedName>
</protein>